<dbReference type="GO" id="GO:0016301">
    <property type="term" value="F:kinase activity"/>
    <property type="evidence" value="ECO:0007669"/>
    <property type="project" value="UniProtKB-KW"/>
</dbReference>
<dbReference type="Gene3D" id="3.40.50.2300">
    <property type="match status" value="1"/>
</dbReference>
<protein>
    <submittedName>
        <fullName evidence="8">PTS system IIB component, Fru family</fullName>
    </submittedName>
</protein>
<accession>A0A1T5IB66</accession>
<dbReference type="Pfam" id="PF02302">
    <property type="entry name" value="PTS_IIB"/>
    <property type="match status" value="1"/>
</dbReference>
<evidence type="ECO:0000313" key="9">
    <source>
        <dbReference type="Proteomes" id="UP000190285"/>
    </source>
</evidence>
<sequence>MKIVAVTACTVGLAHTYMAAKALKKYSSKRGFEIKVETQGSMGVKDKISSEEVKGADVVIIAADTKIKDIDRFKGETILQVKVSEAVKKPNDVINRAVQLVEENK</sequence>
<dbReference type="GO" id="GO:0009401">
    <property type="term" value="P:phosphoenolpyruvate-dependent sugar phosphotransferase system"/>
    <property type="evidence" value="ECO:0007669"/>
    <property type="project" value="UniProtKB-KW"/>
</dbReference>
<keyword evidence="2" id="KW-0597">Phosphoprotein</keyword>
<dbReference type="RefSeq" id="WP_079488613.1">
    <property type="nucleotide sequence ID" value="NZ_FUZT01000001.1"/>
</dbReference>
<dbReference type="FunFam" id="3.40.50.2300:FF:000014">
    <property type="entry name" value="PTS system fructose-like transporter subunit IIB"/>
    <property type="match status" value="1"/>
</dbReference>
<keyword evidence="6" id="KW-0418">Kinase</keyword>
<keyword evidence="9" id="KW-1185">Reference proteome</keyword>
<dbReference type="InterPro" id="IPR013011">
    <property type="entry name" value="PTS_EIIB_2"/>
</dbReference>
<gene>
    <name evidence="8" type="ORF">SAMN02194393_00154</name>
</gene>
<dbReference type="GO" id="GO:0090563">
    <property type="term" value="F:protein-phosphocysteine-sugar phosphotransferase activity"/>
    <property type="evidence" value="ECO:0007669"/>
    <property type="project" value="TreeGrafter"/>
</dbReference>
<reference evidence="8 9" key="1">
    <citation type="submission" date="2017-02" db="EMBL/GenBank/DDBJ databases">
        <authorList>
            <person name="Peterson S.W."/>
        </authorList>
    </citation>
    <scope>NUCLEOTIDE SEQUENCE [LARGE SCALE GENOMIC DNA]</scope>
    <source>
        <strain evidence="8 9">M1</strain>
    </source>
</reference>
<dbReference type="OrthoDB" id="9782569at2"/>
<evidence type="ECO:0000256" key="1">
    <source>
        <dbReference type="ARBA" id="ARBA00022448"/>
    </source>
</evidence>
<dbReference type="SUPFAM" id="SSF52794">
    <property type="entry name" value="PTS system IIB component-like"/>
    <property type="match status" value="1"/>
</dbReference>
<dbReference type="PANTHER" id="PTHR30505">
    <property type="entry name" value="FRUCTOSE-LIKE PERMEASE"/>
    <property type="match status" value="1"/>
</dbReference>
<dbReference type="GO" id="GO:0022877">
    <property type="term" value="F:protein-N(PI)-phosphohistidine-fructose phosphotransferase system transporter activity"/>
    <property type="evidence" value="ECO:0007669"/>
    <property type="project" value="InterPro"/>
</dbReference>
<evidence type="ECO:0000256" key="6">
    <source>
        <dbReference type="ARBA" id="ARBA00022777"/>
    </source>
</evidence>
<evidence type="ECO:0000256" key="2">
    <source>
        <dbReference type="ARBA" id="ARBA00022553"/>
    </source>
</evidence>
<feature type="domain" description="PTS EIIB type-2" evidence="7">
    <location>
        <begin position="1"/>
        <end position="99"/>
    </location>
</feature>
<proteinExistence type="predicted"/>
<keyword evidence="3" id="KW-0762">Sugar transport</keyword>
<evidence type="ECO:0000313" key="8">
    <source>
        <dbReference type="EMBL" id="SKC36397.1"/>
    </source>
</evidence>
<dbReference type="InterPro" id="IPR050864">
    <property type="entry name" value="Bacterial_PTS_Sugar_Transport"/>
</dbReference>
<dbReference type="EMBL" id="FUZT01000001">
    <property type="protein sequence ID" value="SKC36397.1"/>
    <property type="molecule type" value="Genomic_DNA"/>
</dbReference>
<evidence type="ECO:0000259" key="7">
    <source>
        <dbReference type="PROSITE" id="PS51099"/>
    </source>
</evidence>
<evidence type="ECO:0000256" key="4">
    <source>
        <dbReference type="ARBA" id="ARBA00022679"/>
    </source>
</evidence>
<evidence type="ECO:0000256" key="5">
    <source>
        <dbReference type="ARBA" id="ARBA00022683"/>
    </source>
</evidence>
<dbReference type="InterPro" id="IPR036095">
    <property type="entry name" value="PTS_EIIB-like_sf"/>
</dbReference>
<dbReference type="STRING" id="36842.SAMN02194393_00154"/>
<dbReference type="GO" id="GO:0005886">
    <property type="term" value="C:plasma membrane"/>
    <property type="evidence" value="ECO:0007669"/>
    <property type="project" value="TreeGrafter"/>
</dbReference>
<dbReference type="Proteomes" id="UP000190285">
    <property type="component" value="Unassembled WGS sequence"/>
</dbReference>
<name>A0A1T5IB66_9FIRM</name>
<dbReference type="InterPro" id="IPR003353">
    <property type="entry name" value="PTS_IIB_fruc"/>
</dbReference>
<organism evidence="8 9">
    <name type="scientific">Maledivibacter halophilus</name>
    <dbReference type="NCBI Taxonomy" id="36842"/>
    <lineage>
        <taxon>Bacteria</taxon>
        <taxon>Bacillati</taxon>
        <taxon>Bacillota</taxon>
        <taxon>Clostridia</taxon>
        <taxon>Peptostreptococcales</taxon>
        <taxon>Caminicellaceae</taxon>
        <taxon>Maledivibacter</taxon>
    </lineage>
</organism>
<evidence type="ECO:0000256" key="3">
    <source>
        <dbReference type="ARBA" id="ARBA00022597"/>
    </source>
</evidence>
<keyword evidence="4" id="KW-0808">Transferase</keyword>
<dbReference type="NCBIfam" id="TIGR00829">
    <property type="entry name" value="FRU"/>
    <property type="match status" value="1"/>
</dbReference>
<dbReference type="PROSITE" id="PS51099">
    <property type="entry name" value="PTS_EIIB_TYPE_2"/>
    <property type="match status" value="1"/>
</dbReference>
<keyword evidence="1" id="KW-0813">Transport</keyword>
<dbReference type="AlphaFoldDB" id="A0A1T5IB66"/>
<dbReference type="CDD" id="cd05569">
    <property type="entry name" value="PTS_IIB_fructose"/>
    <property type="match status" value="1"/>
</dbReference>
<keyword evidence="5" id="KW-0598">Phosphotransferase system</keyword>
<dbReference type="InterPro" id="IPR003501">
    <property type="entry name" value="PTS_EIIB_2/3"/>
</dbReference>
<dbReference type="PANTHER" id="PTHR30505:SF0">
    <property type="entry name" value="FRUCTOSE-LIKE PTS SYSTEM EIIBC COMPONENT-RELATED"/>
    <property type="match status" value="1"/>
</dbReference>